<feature type="transmembrane region" description="Helical" evidence="7">
    <location>
        <begin position="257"/>
        <end position="275"/>
    </location>
</feature>
<accession>A0A1G8ZRS8</accession>
<dbReference type="Proteomes" id="UP000199213">
    <property type="component" value="Unassembled WGS sequence"/>
</dbReference>
<feature type="transmembrane region" description="Helical" evidence="7">
    <location>
        <begin position="97"/>
        <end position="116"/>
    </location>
</feature>
<evidence type="ECO:0000256" key="7">
    <source>
        <dbReference type="SAM" id="Phobius"/>
    </source>
</evidence>
<feature type="domain" description="ABC-2 type transporter transmembrane" evidence="8">
    <location>
        <begin position="49"/>
        <end position="244"/>
    </location>
</feature>
<evidence type="ECO:0000256" key="4">
    <source>
        <dbReference type="ARBA" id="ARBA00023136"/>
    </source>
</evidence>
<dbReference type="Pfam" id="PF01061">
    <property type="entry name" value="ABC2_membrane"/>
    <property type="match status" value="1"/>
</dbReference>
<dbReference type="InterPro" id="IPR000412">
    <property type="entry name" value="ABC_2_transport"/>
</dbReference>
<keyword evidence="3 7" id="KW-1133">Transmembrane helix</keyword>
<dbReference type="PANTHER" id="PTHR43229">
    <property type="entry name" value="NODULATION PROTEIN J"/>
    <property type="match status" value="1"/>
</dbReference>
<name>A0A1G8ZRS8_ACTMZ</name>
<dbReference type="PANTHER" id="PTHR43229:SF2">
    <property type="entry name" value="NODULATION PROTEIN J"/>
    <property type="match status" value="1"/>
</dbReference>
<keyword evidence="4 7" id="KW-0472">Membrane</keyword>
<feature type="region of interest" description="Disordered" evidence="6">
    <location>
        <begin position="1"/>
        <end position="39"/>
    </location>
</feature>
<dbReference type="GO" id="GO:0043190">
    <property type="term" value="C:ATP-binding cassette (ABC) transporter complex"/>
    <property type="evidence" value="ECO:0007669"/>
    <property type="project" value="InterPro"/>
</dbReference>
<comment type="subcellular location">
    <subcellularLocation>
        <location evidence="1">Membrane</location>
        <topology evidence="1">Multi-pass membrane protein</topology>
    </subcellularLocation>
</comment>
<feature type="transmembrane region" description="Helical" evidence="7">
    <location>
        <begin position="64"/>
        <end position="85"/>
    </location>
</feature>
<evidence type="ECO:0000256" key="5">
    <source>
        <dbReference type="ARBA" id="ARBA00023251"/>
    </source>
</evidence>
<gene>
    <name evidence="9" type="ORF">SAMN04487820_105103</name>
</gene>
<dbReference type="GO" id="GO:0046677">
    <property type="term" value="P:response to antibiotic"/>
    <property type="evidence" value="ECO:0007669"/>
    <property type="project" value="UniProtKB-KW"/>
</dbReference>
<feature type="transmembrane region" description="Helical" evidence="7">
    <location>
        <begin position="200"/>
        <end position="220"/>
    </location>
</feature>
<keyword evidence="5" id="KW-0046">Antibiotic resistance</keyword>
<dbReference type="PIRSF" id="PIRSF006648">
    <property type="entry name" value="DrrB"/>
    <property type="match status" value="1"/>
</dbReference>
<dbReference type="InterPro" id="IPR013525">
    <property type="entry name" value="ABC2_TM"/>
</dbReference>
<dbReference type="AlphaFoldDB" id="A0A1G8ZRS8"/>
<evidence type="ECO:0000256" key="3">
    <source>
        <dbReference type="ARBA" id="ARBA00022989"/>
    </source>
</evidence>
<keyword evidence="2 7" id="KW-0812">Transmembrane</keyword>
<protein>
    <submittedName>
        <fullName evidence="9">ABC-2 type transport system permease protein</fullName>
    </submittedName>
</protein>
<evidence type="ECO:0000256" key="2">
    <source>
        <dbReference type="ARBA" id="ARBA00022692"/>
    </source>
</evidence>
<proteinExistence type="predicted"/>
<feature type="transmembrane region" description="Helical" evidence="7">
    <location>
        <begin position="137"/>
        <end position="164"/>
    </location>
</feature>
<sequence length="281" mass="29186">MTRQESSDSAYERIDDESDHTTRAPVFPPGTFRPAPGRANPMRMLATQTRAEALLTLRHPEQALLTLLIPLVLLIGMSTLDLGLVEQPRVDSVTPRILALAVMSTGFTGQAIALGFDRRYGVIKRLSATALPRWVLIAGRVLAALVVVALQTVVLGGTALALGWHPSGAGVAAAIPVLILGTLVFGASGVLVGGALRAETVLAVANTVWFALLLAGGLAIPTRHLPGVMSSLAEYLPSGALAEALGACLTEGTAPTARALLVLLCWGVVTGALAVRTTRLS</sequence>
<evidence type="ECO:0000259" key="8">
    <source>
        <dbReference type="Pfam" id="PF01061"/>
    </source>
</evidence>
<dbReference type="EMBL" id="FNFM01000005">
    <property type="protein sequence ID" value="SDK17809.1"/>
    <property type="molecule type" value="Genomic_DNA"/>
</dbReference>
<dbReference type="InterPro" id="IPR051784">
    <property type="entry name" value="Nod_factor_ABC_transporter"/>
</dbReference>
<evidence type="ECO:0000313" key="10">
    <source>
        <dbReference type="Proteomes" id="UP000199213"/>
    </source>
</evidence>
<organism evidence="9 10">
    <name type="scientific">Actinopolyspora mzabensis</name>
    <dbReference type="NCBI Taxonomy" id="995066"/>
    <lineage>
        <taxon>Bacteria</taxon>
        <taxon>Bacillati</taxon>
        <taxon>Actinomycetota</taxon>
        <taxon>Actinomycetes</taxon>
        <taxon>Actinopolysporales</taxon>
        <taxon>Actinopolysporaceae</taxon>
        <taxon>Actinopolyspora</taxon>
    </lineage>
</organism>
<feature type="transmembrane region" description="Helical" evidence="7">
    <location>
        <begin position="170"/>
        <end position="193"/>
    </location>
</feature>
<reference evidence="10" key="1">
    <citation type="submission" date="2016-10" db="EMBL/GenBank/DDBJ databases">
        <authorList>
            <person name="Varghese N."/>
            <person name="Submissions S."/>
        </authorList>
    </citation>
    <scope>NUCLEOTIDE SEQUENCE [LARGE SCALE GENOMIC DNA]</scope>
    <source>
        <strain evidence="10">DSM 45460</strain>
    </source>
</reference>
<evidence type="ECO:0000313" key="9">
    <source>
        <dbReference type="EMBL" id="SDK17809.1"/>
    </source>
</evidence>
<dbReference type="GO" id="GO:0140359">
    <property type="term" value="F:ABC-type transporter activity"/>
    <property type="evidence" value="ECO:0007669"/>
    <property type="project" value="InterPro"/>
</dbReference>
<evidence type="ECO:0000256" key="1">
    <source>
        <dbReference type="ARBA" id="ARBA00004141"/>
    </source>
</evidence>
<evidence type="ECO:0000256" key="6">
    <source>
        <dbReference type="SAM" id="MobiDB-lite"/>
    </source>
</evidence>
<keyword evidence="10" id="KW-1185">Reference proteome</keyword>